<comment type="similarity">
    <text evidence="2 6">Belongs to the FliS family.</text>
</comment>
<sequence>MSINKGYQTYQHNAVHTASSGELTLMLYNGCIKFIKQAMKDIDEHNYEAKNNNIQKAQNIIQELMLTLDPKIEISKQILPLYEYMHHLLKEANIQNEITELEEVLQLVSEFRDTWKQVILKNRKTEQSVQGAQV</sequence>
<dbReference type="RefSeq" id="WP_029266215.1">
    <property type="nucleotide sequence ID" value="NZ_JAGIKX010000003.1"/>
</dbReference>
<comment type="subcellular location">
    <subcellularLocation>
        <location evidence="1 6">Cytoplasm</location>
        <location evidence="1 6">Cytosol</location>
    </subcellularLocation>
</comment>
<dbReference type="Gene3D" id="1.20.120.340">
    <property type="entry name" value="Flagellar protein FliS"/>
    <property type="match status" value="1"/>
</dbReference>
<dbReference type="SUPFAM" id="SSF101116">
    <property type="entry name" value="Flagellar export chaperone FliS"/>
    <property type="match status" value="1"/>
</dbReference>
<evidence type="ECO:0000256" key="4">
    <source>
        <dbReference type="ARBA" id="ARBA00022795"/>
    </source>
</evidence>
<evidence type="ECO:0000256" key="2">
    <source>
        <dbReference type="ARBA" id="ARBA00008787"/>
    </source>
</evidence>
<name>A0ABS4S5P0_9BACI</name>
<reference evidence="7 8" key="1">
    <citation type="submission" date="2021-03" db="EMBL/GenBank/DDBJ databases">
        <title>Genomic Encyclopedia of Type Strains, Phase IV (KMG-IV): sequencing the most valuable type-strain genomes for metagenomic binning, comparative biology and taxonomic classification.</title>
        <authorList>
            <person name="Goeker M."/>
        </authorList>
    </citation>
    <scope>NUCLEOTIDE SEQUENCE [LARGE SCALE GENOMIC DNA]</scope>
    <source>
        <strain evidence="7 8">DSM 25790</strain>
    </source>
</reference>
<comment type="caution">
    <text evidence="7">The sequence shown here is derived from an EMBL/GenBank/DDBJ whole genome shotgun (WGS) entry which is preliminary data.</text>
</comment>
<keyword evidence="7" id="KW-0282">Flagellum</keyword>
<proteinExistence type="inferred from homology"/>
<dbReference type="CDD" id="cd16098">
    <property type="entry name" value="FliS"/>
    <property type="match status" value="1"/>
</dbReference>
<protein>
    <recommendedName>
        <fullName evidence="6">Flagellar secretion chaperone FliS</fullName>
    </recommendedName>
</protein>
<dbReference type="Pfam" id="PF02561">
    <property type="entry name" value="FliS"/>
    <property type="match status" value="1"/>
</dbReference>
<dbReference type="InterPro" id="IPR036584">
    <property type="entry name" value="FliS_sf"/>
</dbReference>
<keyword evidence="3 6" id="KW-0963">Cytoplasm</keyword>
<dbReference type="NCBIfam" id="TIGR00208">
    <property type="entry name" value="fliS"/>
    <property type="match status" value="1"/>
</dbReference>
<dbReference type="PIRSF" id="PIRSF039090">
    <property type="entry name" value="Flis"/>
    <property type="match status" value="1"/>
</dbReference>
<evidence type="ECO:0000256" key="3">
    <source>
        <dbReference type="ARBA" id="ARBA00022490"/>
    </source>
</evidence>
<accession>A0ABS4S5P0</accession>
<gene>
    <name evidence="7" type="ORF">J2Z81_000738</name>
</gene>
<dbReference type="PANTHER" id="PTHR34773">
    <property type="entry name" value="FLAGELLAR SECRETION CHAPERONE FLIS"/>
    <property type="match status" value="1"/>
</dbReference>
<keyword evidence="5" id="KW-0143">Chaperone</keyword>
<organism evidence="7 8">
    <name type="scientific">Virgibacillus alimentarius</name>
    <dbReference type="NCBI Taxonomy" id="698769"/>
    <lineage>
        <taxon>Bacteria</taxon>
        <taxon>Bacillati</taxon>
        <taxon>Bacillota</taxon>
        <taxon>Bacilli</taxon>
        <taxon>Bacillales</taxon>
        <taxon>Bacillaceae</taxon>
        <taxon>Virgibacillus</taxon>
    </lineage>
</organism>
<dbReference type="PANTHER" id="PTHR34773:SF1">
    <property type="entry name" value="FLAGELLAR SECRETION CHAPERONE FLIS"/>
    <property type="match status" value="1"/>
</dbReference>
<evidence type="ECO:0000313" key="8">
    <source>
        <dbReference type="Proteomes" id="UP001519294"/>
    </source>
</evidence>
<dbReference type="InterPro" id="IPR003713">
    <property type="entry name" value="FliS"/>
</dbReference>
<keyword evidence="7" id="KW-0969">Cilium</keyword>
<evidence type="ECO:0000313" key="7">
    <source>
        <dbReference type="EMBL" id="MBP2256796.1"/>
    </source>
</evidence>
<evidence type="ECO:0000256" key="1">
    <source>
        <dbReference type="ARBA" id="ARBA00004514"/>
    </source>
</evidence>
<dbReference type="Proteomes" id="UP001519294">
    <property type="component" value="Unassembled WGS sequence"/>
</dbReference>
<keyword evidence="7" id="KW-0966">Cell projection</keyword>
<evidence type="ECO:0000256" key="6">
    <source>
        <dbReference type="PIRNR" id="PIRNR039090"/>
    </source>
</evidence>
<evidence type="ECO:0000256" key="5">
    <source>
        <dbReference type="ARBA" id="ARBA00023186"/>
    </source>
</evidence>
<keyword evidence="8" id="KW-1185">Reference proteome</keyword>
<dbReference type="EMBL" id="JAGIKX010000003">
    <property type="protein sequence ID" value="MBP2256796.1"/>
    <property type="molecule type" value="Genomic_DNA"/>
</dbReference>
<keyword evidence="4 6" id="KW-1005">Bacterial flagellum biogenesis</keyword>